<proteinExistence type="predicted"/>
<sequence>MTNFTVVNFLSKVSASGPDGAWRRLEGPPSSIVLLALMLPLHQSSYLRYAHSRGLWFDADECSAAEVLLLRWSPHLFVASASGMRGCLSPSASGRIRVASLGQRRFATTSPGSRSARDQVSWFSLFHRARVLFILVWCVSVDPSTTAAGCGFESVWCSSSVAGSRFKGCSMSMPSQWPHASSPHLEPLLRALVLRSVFAGVSDGFSSSSFSWSVLDEYKRVVVLMSLTVPASVRSSLTSQHYMGLVELLVVVCEAIVCRLGSDYGVRRCFDAIDELRTGVQLSLRVDSSRRQKIIGF</sequence>
<comment type="caution">
    <text evidence="1">The sequence shown here is derived from an EMBL/GenBank/DDBJ whole genome shotgun (WGS) entry which is preliminary data.</text>
</comment>
<dbReference type="Proteomes" id="UP000823674">
    <property type="component" value="Chromosome A06"/>
</dbReference>
<name>A0ABQ7M1V6_BRACM</name>
<reference evidence="1 2" key="1">
    <citation type="submission" date="2021-03" db="EMBL/GenBank/DDBJ databases">
        <authorList>
            <person name="King G.J."/>
            <person name="Bancroft I."/>
            <person name="Baten A."/>
            <person name="Bloomfield J."/>
            <person name="Borpatragohain P."/>
            <person name="He Z."/>
            <person name="Irish N."/>
            <person name="Irwin J."/>
            <person name="Liu K."/>
            <person name="Mauleon R.P."/>
            <person name="Moore J."/>
            <person name="Morris R."/>
            <person name="Ostergaard L."/>
            <person name="Wang B."/>
            <person name="Wells R."/>
        </authorList>
    </citation>
    <scope>NUCLEOTIDE SEQUENCE [LARGE SCALE GENOMIC DNA]</scope>
    <source>
        <strain evidence="1">R-o-18</strain>
        <tissue evidence="1">Leaf</tissue>
    </source>
</reference>
<evidence type="ECO:0000313" key="2">
    <source>
        <dbReference type="Proteomes" id="UP000823674"/>
    </source>
</evidence>
<gene>
    <name evidence="1" type="primary">A06p018500.1_BraROA</name>
    <name evidence="1" type="ORF">IGI04_022745</name>
</gene>
<dbReference type="EMBL" id="JADBGQ010000006">
    <property type="protein sequence ID" value="KAG5392782.1"/>
    <property type="molecule type" value="Genomic_DNA"/>
</dbReference>
<organism evidence="1 2">
    <name type="scientific">Brassica rapa subsp. trilocularis</name>
    <dbReference type="NCBI Taxonomy" id="1813537"/>
    <lineage>
        <taxon>Eukaryota</taxon>
        <taxon>Viridiplantae</taxon>
        <taxon>Streptophyta</taxon>
        <taxon>Embryophyta</taxon>
        <taxon>Tracheophyta</taxon>
        <taxon>Spermatophyta</taxon>
        <taxon>Magnoliopsida</taxon>
        <taxon>eudicotyledons</taxon>
        <taxon>Gunneridae</taxon>
        <taxon>Pentapetalae</taxon>
        <taxon>rosids</taxon>
        <taxon>malvids</taxon>
        <taxon>Brassicales</taxon>
        <taxon>Brassicaceae</taxon>
        <taxon>Brassiceae</taxon>
        <taxon>Brassica</taxon>
    </lineage>
</organism>
<evidence type="ECO:0000313" key="1">
    <source>
        <dbReference type="EMBL" id="KAG5392782.1"/>
    </source>
</evidence>
<keyword evidence="2" id="KW-1185">Reference proteome</keyword>
<protein>
    <submittedName>
        <fullName evidence="1">Uncharacterized protein</fullName>
    </submittedName>
</protein>
<accession>A0ABQ7M1V6</accession>